<feature type="binding site" evidence="6">
    <location>
        <begin position="266"/>
        <end position="273"/>
    </location>
    <ligand>
        <name>FAD</name>
        <dbReference type="ChEBI" id="CHEBI:57692"/>
    </ligand>
</feature>
<keyword evidence="5" id="KW-0249">Electron transport</keyword>
<dbReference type="InterPro" id="IPR018206">
    <property type="entry name" value="ETF_asu_C_CS"/>
</dbReference>
<comment type="similarity">
    <text evidence="1">Belongs to the ETF alpha-subunit/FixB family.</text>
</comment>
<protein>
    <submittedName>
        <fullName evidence="8">Electron transfer flavoprotein subunit alpha/FixB family protein</fullName>
    </submittedName>
</protein>
<dbReference type="Gene3D" id="3.40.50.1220">
    <property type="entry name" value="TPP-binding domain"/>
    <property type="match status" value="1"/>
</dbReference>
<keyword evidence="4 6" id="KW-0274">FAD</keyword>
<evidence type="ECO:0000259" key="7">
    <source>
        <dbReference type="SMART" id="SM00893"/>
    </source>
</evidence>
<dbReference type="InterPro" id="IPR014729">
    <property type="entry name" value="Rossmann-like_a/b/a_fold"/>
</dbReference>
<evidence type="ECO:0000313" key="8">
    <source>
        <dbReference type="EMBL" id="RNB87648.1"/>
    </source>
</evidence>
<dbReference type="InterPro" id="IPR014730">
    <property type="entry name" value="ETF_a/b_N"/>
</dbReference>
<proteinExistence type="inferred from homology"/>
<dbReference type="InterPro" id="IPR014731">
    <property type="entry name" value="ETF_asu_C"/>
</dbReference>
<dbReference type="FunFam" id="3.40.50.1220:FF:000001">
    <property type="entry name" value="Electron transfer flavoprotein, alpha subunit"/>
    <property type="match status" value="1"/>
</dbReference>
<dbReference type="EMBL" id="RHHQ01000011">
    <property type="protein sequence ID" value="RNB87648.1"/>
    <property type="molecule type" value="Genomic_DNA"/>
</dbReference>
<evidence type="ECO:0000256" key="2">
    <source>
        <dbReference type="ARBA" id="ARBA00022448"/>
    </source>
</evidence>
<dbReference type="AlphaFoldDB" id="A0A3M8DI12"/>
<dbReference type="GO" id="GO:0009055">
    <property type="term" value="F:electron transfer activity"/>
    <property type="evidence" value="ECO:0007669"/>
    <property type="project" value="InterPro"/>
</dbReference>
<dbReference type="Pfam" id="PF00766">
    <property type="entry name" value="ETF_alpha"/>
    <property type="match status" value="1"/>
</dbReference>
<feature type="binding site" evidence="6">
    <location>
        <position position="210"/>
    </location>
    <ligand>
        <name>FAD</name>
        <dbReference type="ChEBI" id="CHEBI:57692"/>
    </ligand>
</feature>
<dbReference type="SMART" id="SM00893">
    <property type="entry name" value="ETF"/>
    <property type="match status" value="1"/>
</dbReference>
<dbReference type="GO" id="GO:0033539">
    <property type="term" value="P:fatty acid beta-oxidation using acyl-CoA dehydrogenase"/>
    <property type="evidence" value="ECO:0007669"/>
    <property type="project" value="TreeGrafter"/>
</dbReference>
<evidence type="ECO:0000313" key="9">
    <source>
        <dbReference type="Proteomes" id="UP000271031"/>
    </source>
</evidence>
<evidence type="ECO:0000256" key="4">
    <source>
        <dbReference type="ARBA" id="ARBA00022827"/>
    </source>
</evidence>
<dbReference type="GO" id="GO:0050660">
    <property type="term" value="F:flavin adenine dinucleotide binding"/>
    <property type="evidence" value="ECO:0007669"/>
    <property type="project" value="InterPro"/>
</dbReference>
<dbReference type="PANTHER" id="PTHR43153">
    <property type="entry name" value="ELECTRON TRANSFER FLAVOPROTEIN ALPHA"/>
    <property type="match status" value="1"/>
</dbReference>
<dbReference type="OrthoDB" id="9770286at2"/>
<keyword evidence="3" id="KW-0285">Flavoprotein</keyword>
<evidence type="ECO:0000256" key="1">
    <source>
        <dbReference type="ARBA" id="ARBA00005817"/>
    </source>
</evidence>
<sequence length="327" mass="35302">MSKNVLVFVEAREGGVRKVSLEVLNAARKIAQDGVVIAAIFNPEVDSVEPLAHYGADKVVTVNHPNLAIYTTDAYVQAFSEVVKEFNPDAILMGHTSVGKDMAPRVASRLELGLVSDCTDLGLSENEVFFVRPIYSGKAFQKRKVIDGKIFATIRPNNIPLDFVKTGRSAERIEYQAQVDPPRTHVKEVLRKVTGSIDLNEAKIIVSGGRGVKNAEGFRLLDKFAELFGGAVGASRGACDAGMCDYALQIGQTGKVVTPELYIACGISGAIQHLAGMSNSKIIVAINKDPEAPIFQVADYGIVGDLFEVIPLLMEEIRESKLKGVAK</sequence>
<dbReference type="SUPFAM" id="SSF52402">
    <property type="entry name" value="Adenine nucleotide alpha hydrolases-like"/>
    <property type="match status" value="1"/>
</dbReference>
<dbReference type="PANTHER" id="PTHR43153:SF1">
    <property type="entry name" value="ELECTRON TRANSFER FLAVOPROTEIN SUBUNIT ALPHA, MITOCHONDRIAL"/>
    <property type="match status" value="1"/>
</dbReference>
<evidence type="ECO:0000256" key="3">
    <source>
        <dbReference type="ARBA" id="ARBA00022630"/>
    </source>
</evidence>
<comment type="caution">
    <text evidence="8">The sequence shown here is derived from an EMBL/GenBank/DDBJ whole genome shotgun (WGS) entry which is preliminary data.</text>
</comment>
<evidence type="ECO:0000256" key="6">
    <source>
        <dbReference type="PIRSR" id="PIRSR000089-1"/>
    </source>
</evidence>
<dbReference type="RefSeq" id="WP_122918490.1">
    <property type="nucleotide sequence ID" value="NZ_RHHQ01000011.1"/>
</dbReference>
<feature type="domain" description="Electron transfer flavoprotein alpha/beta-subunit N-terminal" evidence="7">
    <location>
        <begin position="5"/>
        <end position="194"/>
    </location>
</feature>
<dbReference type="PIRSF" id="PIRSF000089">
    <property type="entry name" value="Electra_flavoP_a"/>
    <property type="match status" value="1"/>
</dbReference>
<reference evidence="8 9" key="1">
    <citation type="submission" date="2018-10" db="EMBL/GenBank/DDBJ databases">
        <title>Phylogenomics of Brevibacillus.</title>
        <authorList>
            <person name="Dunlap C."/>
        </authorList>
    </citation>
    <scope>NUCLEOTIDE SEQUENCE [LARGE SCALE GENOMIC DNA]</scope>
    <source>
        <strain evidence="8 9">JCM 15716</strain>
    </source>
</reference>
<dbReference type="Pfam" id="PF01012">
    <property type="entry name" value="ETF"/>
    <property type="match status" value="1"/>
</dbReference>
<dbReference type="InterPro" id="IPR001308">
    <property type="entry name" value="ETF_a/FixB"/>
</dbReference>
<feature type="binding site" evidence="6">
    <location>
        <begin position="235"/>
        <end position="236"/>
    </location>
    <ligand>
        <name>FAD</name>
        <dbReference type="ChEBI" id="CHEBI:57692"/>
    </ligand>
</feature>
<name>A0A3M8DI12_9BACL</name>
<keyword evidence="2" id="KW-0813">Transport</keyword>
<dbReference type="PROSITE" id="PS00696">
    <property type="entry name" value="ETF_ALPHA"/>
    <property type="match status" value="1"/>
</dbReference>
<dbReference type="CDD" id="cd01715">
    <property type="entry name" value="ETF_alpha"/>
    <property type="match status" value="1"/>
</dbReference>
<comment type="cofactor">
    <cofactor evidence="6">
        <name>FAD</name>
        <dbReference type="ChEBI" id="CHEBI:57692"/>
    </cofactor>
    <text evidence="6">Binds 1 FAD per dimer.</text>
</comment>
<keyword evidence="9" id="KW-1185">Reference proteome</keyword>
<feature type="binding site" evidence="6">
    <location>
        <begin position="249"/>
        <end position="253"/>
    </location>
    <ligand>
        <name>FAD</name>
        <dbReference type="ChEBI" id="CHEBI:57692"/>
    </ligand>
</feature>
<dbReference type="Gene3D" id="3.40.50.620">
    <property type="entry name" value="HUPs"/>
    <property type="match status" value="1"/>
</dbReference>
<evidence type="ECO:0000256" key="5">
    <source>
        <dbReference type="ARBA" id="ARBA00022982"/>
    </source>
</evidence>
<organism evidence="8 9">
    <name type="scientific">Brevibacillus fluminis</name>
    <dbReference type="NCBI Taxonomy" id="511487"/>
    <lineage>
        <taxon>Bacteria</taxon>
        <taxon>Bacillati</taxon>
        <taxon>Bacillota</taxon>
        <taxon>Bacilli</taxon>
        <taxon>Bacillales</taxon>
        <taxon>Paenibacillaceae</taxon>
        <taxon>Brevibacillus</taxon>
    </lineage>
</organism>
<dbReference type="SUPFAM" id="SSF52467">
    <property type="entry name" value="DHS-like NAD/FAD-binding domain"/>
    <property type="match status" value="1"/>
</dbReference>
<dbReference type="Proteomes" id="UP000271031">
    <property type="component" value="Unassembled WGS sequence"/>
</dbReference>
<dbReference type="InterPro" id="IPR029035">
    <property type="entry name" value="DHS-like_NAD/FAD-binding_dom"/>
</dbReference>
<feature type="binding site" evidence="6">
    <location>
        <position position="287"/>
    </location>
    <ligand>
        <name>FAD</name>
        <dbReference type="ChEBI" id="CHEBI:57692"/>
    </ligand>
</feature>
<accession>A0A3M8DI12</accession>
<dbReference type="InterPro" id="IPR033947">
    <property type="entry name" value="ETF_alpha_N"/>
</dbReference>
<gene>
    <name evidence="8" type="ORF">EDM56_13800</name>
</gene>